<protein>
    <submittedName>
        <fullName evidence="2">DsbC family protein</fullName>
    </submittedName>
</protein>
<reference evidence="3" key="2">
    <citation type="journal article" date="2020" name="Int. J. Syst. Evol. Microbiol.">
        <title>Genomic insights into a novel species Rhodoferax aquaticus sp. nov., isolated from freshwater.</title>
        <authorList>
            <person name="Li T."/>
            <person name="Zhuo Y."/>
            <person name="Jin C.Z."/>
            <person name="Wu X."/>
            <person name="Ko S.R."/>
            <person name="Jin F.J."/>
            <person name="Ahn C.Y."/>
            <person name="Oh H.M."/>
            <person name="Lee H.G."/>
            <person name="Jin L."/>
        </authorList>
    </citation>
    <scope>NUCLEOTIDE SEQUENCE [LARGE SCALE GENOMIC DNA]</scope>
    <source>
        <strain evidence="3">Gr-4</strain>
    </source>
</reference>
<evidence type="ECO:0000256" key="1">
    <source>
        <dbReference type="SAM" id="SignalP"/>
    </source>
</evidence>
<name>A0A515EQW5_9BURK</name>
<evidence type="ECO:0000313" key="3">
    <source>
        <dbReference type="Proteomes" id="UP000317365"/>
    </source>
</evidence>
<feature type="signal peptide" evidence="1">
    <location>
        <begin position="1"/>
        <end position="22"/>
    </location>
</feature>
<sequence>MTLATSASSFALARRSALRLLAAPLLGGAALALVGCSKPDDLPVASSGSGAKPTQSTLDQVTSTAKGFTVGALMSANTVYVMFDPQCPHCAHLWNAAQPLMKKAKFVWIPISFINGKSAPQGAALLAAPNPAELMAVHEASLLAGTGGLSDTPKLSSEQEAVIKTNTQLLNSLKVESVPFVITKNAQTGQVLSNVGAMDTAALAAMAGIAL</sequence>
<gene>
    <name evidence="2" type="ORF">EXZ61_13260</name>
</gene>
<dbReference type="InterPro" id="IPR036249">
    <property type="entry name" value="Thioredoxin-like_sf"/>
</dbReference>
<dbReference type="Proteomes" id="UP000317365">
    <property type="component" value="Chromosome"/>
</dbReference>
<proteinExistence type="predicted"/>
<accession>A0A515EQW5</accession>
<dbReference type="SUPFAM" id="SSF52833">
    <property type="entry name" value="Thioredoxin-like"/>
    <property type="match status" value="1"/>
</dbReference>
<reference evidence="3" key="1">
    <citation type="submission" date="2019-02" db="EMBL/GenBank/DDBJ databases">
        <title>Complete genome sequence of Rhodoferax sp. Gr-4.</title>
        <authorList>
            <person name="Jin L."/>
        </authorList>
    </citation>
    <scope>NUCLEOTIDE SEQUENCE [LARGE SCALE GENOMIC DNA]</scope>
    <source>
        <strain evidence="3">Gr-4</strain>
    </source>
</reference>
<dbReference type="EMBL" id="CP036282">
    <property type="protein sequence ID" value="QDL55057.1"/>
    <property type="molecule type" value="Genomic_DNA"/>
</dbReference>
<evidence type="ECO:0000313" key="2">
    <source>
        <dbReference type="EMBL" id="QDL55057.1"/>
    </source>
</evidence>
<keyword evidence="3" id="KW-1185">Reference proteome</keyword>
<keyword evidence="1" id="KW-0732">Signal</keyword>
<dbReference type="KEGG" id="rhg:EXZ61_13260"/>
<dbReference type="Gene3D" id="3.40.30.10">
    <property type="entry name" value="Glutaredoxin"/>
    <property type="match status" value="1"/>
</dbReference>
<organism evidence="2 3">
    <name type="scientific">Rhodoferax aquaticus</name>
    <dbReference type="NCBI Taxonomy" id="2527691"/>
    <lineage>
        <taxon>Bacteria</taxon>
        <taxon>Pseudomonadati</taxon>
        <taxon>Pseudomonadota</taxon>
        <taxon>Betaproteobacteria</taxon>
        <taxon>Burkholderiales</taxon>
        <taxon>Comamonadaceae</taxon>
        <taxon>Rhodoferax</taxon>
    </lineage>
</organism>
<dbReference type="AlphaFoldDB" id="A0A515EQW5"/>
<feature type="chain" id="PRO_5021858594" evidence="1">
    <location>
        <begin position="23"/>
        <end position="211"/>
    </location>
</feature>